<protein>
    <recommendedName>
        <fullName evidence="4">SUEL-type lectin domain-containing protein</fullName>
    </recommendedName>
</protein>
<keyword evidence="1" id="KW-0732">Signal</keyword>
<gene>
    <name evidence="2" type="ORF">BgAZ_301040</name>
</gene>
<comment type="caution">
    <text evidence="2">The sequence shown here is derived from an EMBL/GenBank/DDBJ whole genome shotgun (WGS) entry which is preliminary data.</text>
</comment>
<name>A0AAD8LPM3_BABGI</name>
<evidence type="ECO:0000313" key="2">
    <source>
        <dbReference type="EMBL" id="KAK1442586.1"/>
    </source>
</evidence>
<accession>A0AAD8LPM3</accession>
<evidence type="ECO:0000256" key="1">
    <source>
        <dbReference type="SAM" id="SignalP"/>
    </source>
</evidence>
<dbReference type="Proteomes" id="UP001230268">
    <property type="component" value="Unassembled WGS sequence"/>
</dbReference>
<reference evidence="2" key="1">
    <citation type="submission" date="2023-08" db="EMBL/GenBank/DDBJ databases">
        <title>Draft sequence of the Babesia gibsoni genome.</title>
        <authorList>
            <person name="Yamagishi J.Y."/>
            <person name="Xuan X.X."/>
        </authorList>
    </citation>
    <scope>NUCLEOTIDE SEQUENCE</scope>
    <source>
        <strain evidence="2">Azabu</strain>
    </source>
</reference>
<proteinExistence type="predicted"/>
<dbReference type="AlphaFoldDB" id="A0AAD8LPM3"/>
<evidence type="ECO:0008006" key="4">
    <source>
        <dbReference type="Google" id="ProtNLM"/>
    </source>
</evidence>
<keyword evidence="3" id="KW-1185">Reference proteome</keyword>
<dbReference type="EMBL" id="JAVEPI010000003">
    <property type="protein sequence ID" value="KAK1442586.1"/>
    <property type="molecule type" value="Genomic_DNA"/>
</dbReference>
<organism evidence="2 3">
    <name type="scientific">Babesia gibsoni</name>
    <dbReference type="NCBI Taxonomy" id="33632"/>
    <lineage>
        <taxon>Eukaryota</taxon>
        <taxon>Sar</taxon>
        <taxon>Alveolata</taxon>
        <taxon>Apicomplexa</taxon>
        <taxon>Aconoidasida</taxon>
        <taxon>Piroplasmida</taxon>
        <taxon>Babesiidae</taxon>
        <taxon>Babesia</taxon>
    </lineage>
</organism>
<evidence type="ECO:0000313" key="3">
    <source>
        <dbReference type="Proteomes" id="UP001230268"/>
    </source>
</evidence>
<feature type="chain" id="PRO_5042154642" description="SUEL-type lectin domain-containing protein" evidence="1">
    <location>
        <begin position="17"/>
        <end position="305"/>
    </location>
</feature>
<sequence>MLGVTALMLLMGFTLPSQTRSPSSHTEKRFISPIAFYGYQRGPSSVIGVSHSLATVASAKLDCQPQLTVRVHNAYLVNDEGSDRQAKESRTLECTEFMRSKCLDQQSCAVSVSDCRKVARAPPTQGNKMIVQYSCEPSENPPPLNNGELFIEGVSRSFLLVPGGDGVADANQNSMQLKKSLGRCWRSNTCRYVTCSDGGLHTDEYFEGDHAGQCAFLKPDHFRLPGHTVYMNYTGICSRPKQLKTKDFYEVAKLAKSNVPMSFTVAYQPTSQFNISPKHTSWICRGIPTIIPMAGHVVAVPASTR</sequence>
<feature type="signal peptide" evidence="1">
    <location>
        <begin position="1"/>
        <end position="16"/>
    </location>
</feature>